<comment type="caution">
    <text evidence="7">The sequence shown here is derived from an EMBL/GenBank/DDBJ whole genome shotgun (WGS) entry which is preliminary data.</text>
</comment>
<dbReference type="InterPro" id="IPR039425">
    <property type="entry name" value="RNA_pol_sigma-70-like"/>
</dbReference>
<feature type="domain" description="RNA polymerase sigma-70 region 2" evidence="5">
    <location>
        <begin position="21"/>
        <end position="85"/>
    </location>
</feature>
<dbReference type="InterPro" id="IPR014327">
    <property type="entry name" value="RNA_pol_sigma70_bacteroid"/>
</dbReference>
<dbReference type="InterPro" id="IPR013249">
    <property type="entry name" value="RNA_pol_sigma70_r4_t2"/>
</dbReference>
<comment type="similarity">
    <text evidence="1">Belongs to the sigma-70 factor family. ECF subfamily.</text>
</comment>
<proteinExistence type="inferred from homology"/>
<dbReference type="InterPro" id="IPR013324">
    <property type="entry name" value="RNA_pol_sigma_r3/r4-like"/>
</dbReference>
<keyword evidence="2" id="KW-0805">Transcription regulation</keyword>
<feature type="domain" description="RNA polymerase sigma factor 70 region 4 type 2" evidence="6">
    <location>
        <begin position="126"/>
        <end position="175"/>
    </location>
</feature>
<dbReference type="InterPro" id="IPR014284">
    <property type="entry name" value="RNA_pol_sigma-70_dom"/>
</dbReference>
<dbReference type="SUPFAM" id="SSF88659">
    <property type="entry name" value="Sigma3 and sigma4 domains of RNA polymerase sigma factors"/>
    <property type="match status" value="1"/>
</dbReference>
<organism evidence="7 8">
    <name type="scientific">Candidatus Cryptobacteroides intestinavium</name>
    <dbReference type="NCBI Taxonomy" id="2840766"/>
    <lineage>
        <taxon>Bacteria</taxon>
        <taxon>Pseudomonadati</taxon>
        <taxon>Bacteroidota</taxon>
        <taxon>Bacteroidia</taxon>
        <taxon>Bacteroidales</taxon>
        <taxon>Candidatus Cryptobacteroides</taxon>
    </lineage>
</organism>
<evidence type="ECO:0000259" key="6">
    <source>
        <dbReference type="Pfam" id="PF08281"/>
    </source>
</evidence>
<keyword evidence="3" id="KW-0731">Sigma factor</keyword>
<dbReference type="InterPro" id="IPR013325">
    <property type="entry name" value="RNA_pol_sigma_r2"/>
</dbReference>
<accession>A0A9D9ENT0</accession>
<reference evidence="7" key="1">
    <citation type="submission" date="2020-10" db="EMBL/GenBank/DDBJ databases">
        <authorList>
            <person name="Gilroy R."/>
        </authorList>
    </citation>
    <scope>NUCLEOTIDE SEQUENCE</scope>
    <source>
        <strain evidence="7">B1-20833</strain>
    </source>
</reference>
<evidence type="ECO:0000313" key="7">
    <source>
        <dbReference type="EMBL" id="MBO8451506.1"/>
    </source>
</evidence>
<dbReference type="GO" id="GO:0003677">
    <property type="term" value="F:DNA binding"/>
    <property type="evidence" value="ECO:0007669"/>
    <property type="project" value="InterPro"/>
</dbReference>
<protein>
    <submittedName>
        <fullName evidence="7">RNA polymerase sigma-70 factor</fullName>
    </submittedName>
</protein>
<dbReference type="NCBIfam" id="TIGR02985">
    <property type="entry name" value="Sig70_bacteroi1"/>
    <property type="match status" value="1"/>
</dbReference>
<dbReference type="Pfam" id="PF08281">
    <property type="entry name" value="Sigma70_r4_2"/>
    <property type="match status" value="1"/>
</dbReference>
<dbReference type="NCBIfam" id="TIGR02937">
    <property type="entry name" value="sigma70-ECF"/>
    <property type="match status" value="1"/>
</dbReference>
<dbReference type="EMBL" id="JADIMI010000011">
    <property type="protein sequence ID" value="MBO8451506.1"/>
    <property type="molecule type" value="Genomic_DNA"/>
</dbReference>
<dbReference type="PANTHER" id="PTHR43133">
    <property type="entry name" value="RNA POLYMERASE ECF-TYPE SIGMA FACTO"/>
    <property type="match status" value="1"/>
</dbReference>
<dbReference type="Proteomes" id="UP000823661">
    <property type="component" value="Unassembled WGS sequence"/>
</dbReference>
<dbReference type="Pfam" id="PF04542">
    <property type="entry name" value="Sigma70_r2"/>
    <property type="match status" value="1"/>
</dbReference>
<evidence type="ECO:0000256" key="4">
    <source>
        <dbReference type="ARBA" id="ARBA00023163"/>
    </source>
</evidence>
<evidence type="ECO:0000313" key="8">
    <source>
        <dbReference type="Proteomes" id="UP000823661"/>
    </source>
</evidence>
<dbReference type="GO" id="GO:0006352">
    <property type="term" value="P:DNA-templated transcription initiation"/>
    <property type="evidence" value="ECO:0007669"/>
    <property type="project" value="InterPro"/>
</dbReference>
<name>A0A9D9ENT0_9BACT</name>
<sequence>MDDSALISRMKEGDRKAFNILYARHVDACRGYAGLMVGNMFSTDIVQDVFLKVWDRRATISVSDSLRPYLLRAIYNRALNSIREASYRQQYRNEYAERIERLSAQTYDPDANEVIRKLYLKDDMAAIEDVVRLLPDRCCQIFRMSYINGLSHKEIALRLGISVSTVDNHIYKALKVLRENLSDPRIYMMILFSLFLR</sequence>
<dbReference type="InterPro" id="IPR036388">
    <property type="entry name" value="WH-like_DNA-bd_sf"/>
</dbReference>
<evidence type="ECO:0000256" key="2">
    <source>
        <dbReference type="ARBA" id="ARBA00023015"/>
    </source>
</evidence>
<dbReference type="Gene3D" id="1.10.1740.10">
    <property type="match status" value="1"/>
</dbReference>
<dbReference type="Gene3D" id="1.10.10.10">
    <property type="entry name" value="Winged helix-like DNA-binding domain superfamily/Winged helix DNA-binding domain"/>
    <property type="match status" value="1"/>
</dbReference>
<dbReference type="CDD" id="cd06171">
    <property type="entry name" value="Sigma70_r4"/>
    <property type="match status" value="1"/>
</dbReference>
<dbReference type="SUPFAM" id="SSF88946">
    <property type="entry name" value="Sigma2 domain of RNA polymerase sigma factors"/>
    <property type="match status" value="1"/>
</dbReference>
<dbReference type="AlphaFoldDB" id="A0A9D9ENT0"/>
<evidence type="ECO:0000256" key="3">
    <source>
        <dbReference type="ARBA" id="ARBA00023082"/>
    </source>
</evidence>
<reference evidence="7" key="2">
    <citation type="journal article" date="2021" name="PeerJ">
        <title>Extensive microbial diversity within the chicken gut microbiome revealed by metagenomics and culture.</title>
        <authorList>
            <person name="Gilroy R."/>
            <person name="Ravi A."/>
            <person name="Getino M."/>
            <person name="Pursley I."/>
            <person name="Horton D.L."/>
            <person name="Alikhan N.F."/>
            <person name="Baker D."/>
            <person name="Gharbi K."/>
            <person name="Hall N."/>
            <person name="Watson M."/>
            <person name="Adriaenssens E.M."/>
            <person name="Foster-Nyarko E."/>
            <person name="Jarju S."/>
            <person name="Secka A."/>
            <person name="Antonio M."/>
            <person name="Oren A."/>
            <person name="Chaudhuri R.R."/>
            <person name="La Ragione R."/>
            <person name="Hildebrand F."/>
            <person name="Pallen M.J."/>
        </authorList>
    </citation>
    <scope>NUCLEOTIDE SEQUENCE</scope>
    <source>
        <strain evidence="7">B1-20833</strain>
    </source>
</reference>
<dbReference type="InterPro" id="IPR007627">
    <property type="entry name" value="RNA_pol_sigma70_r2"/>
</dbReference>
<dbReference type="GO" id="GO:0016987">
    <property type="term" value="F:sigma factor activity"/>
    <property type="evidence" value="ECO:0007669"/>
    <property type="project" value="UniProtKB-KW"/>
</dbReference>
<evidence type="ECO:0000259" key="5">
    <source>
        <dbReference type="Pfam" id="PF04542"/>
    </source>
</evidence>
<gene>
    <name evidence="7" type="ORF">IAC06_01300</name>
</gene>
<dbReference type="PANTHER" id="PTHR43133:SF46">
    <property type="entry name" value="RNA POLYMERASE SIGMA-70 FACTOR ECF SUBFAMILY"/>
    <property type="match status" value="1"/>
</dbReference>
<evidence type="ECO:0000256" key="1">
    <source>
        <dbReference type="ARBA" id="ARBA00010641"/>
    </source>
</evidence>
<keyword evidence="4" id="KW-0804">Transcription</keyword>